<name>F0X7P9_GROCL</name>
<dbReference type="InParanoid" id="F0X7P9"/>
<feature type="domain" description="HNH nuclease" evidence="2">
    <location>
        <begin position="173"/>
        <end position="255"/>
    </location>
</feature>
<reference evidence="3 4" key="1">
    <citation type="journal article" date="2011" name="Proc. Natl. Acad. Sci. U.S.A.">
        <title>Genome and transcriptome analyses of the mountain pine beetle-fungal symbiont Grosmannia clavigera, a lodgepole pine pathogen.</title>
        <authorList>
            <person name="DiGuistini S."/>
            <person name="Wang Y."/>
            <person name="Liao N.Y."/>
            <person name="Taylor G."/>
            <person name="Tanguay P."/>
            <person name="Feau N."/>
            <person name="Henrissat B."/>
            <person name="Chan S.K."/>
            <person name="Hesse-Orce U."/>
            <person name="Alamouti S.M."/>
            <person name="Tsui C.K.M."/>
            <person name="Docking R.T."/>
            <person name="Levasseur A."/>
            <person name="Haridas S."/>
            <person name="Robertson G."/>
            <person name="Birol I."/>
            <person name="Holt R.A."/>
            <person name="Marra M.A."/>
            <person name="Hamelin R.C."/>
            <person name="Hirst M."/>
            <person name="Jones S.J.M."/>
            <person name="Bohlmann J."/>
            <person name="Breuil C."/>
        </authorList>
    </citation>
    <scope>NUCLEOTIDE SEQUENCE [LARGE SCALE GENOMIC DNA]</scope>
    <source>
        <strain evidence="4">kw1407 / UAMH 11150</strain>
    </source>
</reference>
<protein>
    <recommendedName>
        <fullName evidence="2">HNH nuclease domain-containing protein</fullName>
    </recommendedName>
</protein>
<organism evidence="4">
    <name type="scientific">Grosmannia clavigera (strain kw1407 / UAMH 11150)</name>
    <name type="common">Blue stain fungus</name>
    <name type="synonym">Graphiocladiella clavigera</name>
    <dbReference type="NCBI Taxonomy" id="655863"/>
    <lineage>
        <taxon>Eukaryota</taxon>
        <taxon>Fungi</taxon>
        <taxon>Dikarya</taxon>
        <taxon>Ascomycota</taxon>
        <taxon>Pezizomycotina</taxon>
        <taxon>Sordariomycetes</taxon>
        <taxon>Sordariomycetidae</taxon>
        <taxon>Ophiostomatales</taxon>
        <taxon>Ophiostomataceae</taxon>
        <taxon>Leptographium</taxon>
    </lineage>
</organism>
<dbReference type="HOGENOM" id="CLU_039755_2_1_1"/>
<dbReference type="RefSeq" id="XP_014175788.1">
    <property type="nucleotide sequence ID" value="XM_014320313.1"/>
</dbReference>
<sequence>MSDQQNWVGPAVQAFTAAVPGPAAPFLRGLRNYLTVPLPALHSVQWIPALQEVEIRLDLARKLRQNLRSYGLALHFEFTALELSALLLMPIESLRQLTSNTLAETRSFYYLTLAGIKDNLKYFLEGHHPHSKDLKRKTPGGGAESIEGTLGAKSVGRSEAEKQKCRQRDGNVCIFTGAAHPDVCHIVPFATSSTERNIELTNGRFANICSMFLPAADEEYTPVIGNGLGCSDKAWNMLCISTELHRYWAKPYWAVKFVGITPAEHVPKQRLTMRFEWLRIKNGDPSRTISVGDSTACHAMLAGLTTSSTGEEDACPCLGVEGIVAANCRRTNRPLASGQDFDVVLDTLGDALNMKKMLEIQWSLVTLAAMSGAAGPDDTGDDLSEFEFEREAYESANSAVYDDDR</sequence>
<evidence type="ECO:0000259" key="2">
    <source>
        <dbReference type="Pfam" id="PF13391"/>
    </source>
</evidence>
<evidence type="ECO:0000256" key="1">
    <source>
        <dbReference type="SAM" id="MobiDB-lite"/>
    </source>
</evidence>
<dbReference type="Pfam" id="PF13391">
    <property type="entry name" value="HNH_2"/>
    <property type="match status" value="1"/>
</dbReference>
<keyword evidence="4" id="KW-1185">Reference proteome</keyword>
<dbReference type="OrthoDB" id="5416097at2759"/>
<dbReference type="AlphaFoldDB" id="F0X7P9"/>
<dbReference type="GeneID" id="25980081"/>
<feature type="region of interest" description="Disordered" evidence="1">
    <location>
        <begin position="130"/>
        <end position="162"/>
    </location>
</feature>
<evidence type="ECO:0000313" key="4">
    <source>
        <dbReference type="Proteomes" id="UP000007796"/>
    </source>
</evidence>
<evidence type="ECO:0000313" key="3">
    <source>
        <dbReference type="EMBL" id="EFX06306.1"/>
    </source>
</evidence>
<dbReference type="EMBL" id="GL629729">
    <property type="protein sequence ID" value="EFX06306.1"/>
    <property type="molecule type" value="Genomic_DNA"/>
</dbReference>
<dbReference type="eggNOG" id="ENOG502RD9U">
    <property type="taxonomic scope" value="Eukaryota"/>
</dbReference>
<proteinExistence type="predicted"/>
<accession>F0X7P9</accession>
<dbReference type="InterPro" id="IPR003615">
    <property type="entry name" value="HNH_nuc"/>
</dbReference>
<gene>
    <name evidence="3" type="ORF">CMQ_6627</name>
</gene>
<dbReference type="Proteomes" id="UP000007796">
    <property type="component" value="Unassembled WGS sequence"/>
</dbReference>